<evidence type="ECO:0000313" key="3">
    <source>
        <dbReference type="Proteomes" id="UP000008363"/>
    </source>
</evidence>
<dbReference type="EMBL" id="BAHC01000185">
    <property type="protein sequence ID" value="GAB92592.1"/>
    <property type="molecule type" value="Genomic_DNA"/>
</dbReference>
<feature type="transmembrane region" description="Helical" evidence="1">
    <location>
        <begin position="88"/>
        <end position="106"/>
    </location>
</feature>
<organism evidence="2 3">
    <name type="scientific">Gordonia rhizosphera NBRC 16068</name>
    <dbReference type="NCBI Taxonomy" id="1108045"/>
    <lineage>
        <taxon>Bacteria</taxon>
        <taxon>Bacillati</taxon>
        <taxon>Actinomycetota</taxon>
        <taxon>Actinomycetes</taxon>
        <taxon>Mycobacteriales</taxon>
        <taxon>Gordoniaceae</taxon>
        <taxon>Gordonia</taxon>
    </lineage>
</organism>
<keyword evidence="1" id="KW-0472">Membrane</keyword>
<evidence type="ECO:0000256" key="1">
    <source>
        <dbReference type="SAM" id="Phobius"/>
    </source>
</evidence>
<dbReference type="Pfam" id="PF10823">
    <property type="entry name" value="DUF2568"/>
    <property type="match status" value="1"/>
</dbReference>
<keyword evidence="3" id="KW-1185">Reference proteome</keyword>
<sequence length="116" mass="12547">MKYLAGLGAFVLELVAWGAVASLGLVFAGTGVIGWLVSVVILIAVVGFWGVFMAPKAAHRLPMVPYYVVKAIIYLVAAYAIFRASPVWALVFVVAVVITEPLFYRHNTGQEGPPRR</sequence>
<keyword evidence="1" id="KW-1133">Transmembrane helix</keyword>
<reference evidence="2 3" key="1">
    <citation type="submission" date="2012-08" db="EMBL/GenBank/DDBJ databases">
        <title>Whole genome shotgun sequence of Gordonia rhizosphera NBRC 16068.</title>
        <authorList>
            <person name="Takarada H."/>
            <person name="Isaki S."/>
            <person name="Hosoyama A."/>
            <person name="Tsuchikane K."/>
            <person name="Katsumata H."/>
            <person name="Baba S."/>
            <person name="Ohji S."/>
            <person name="Yamazaki S."/>
            <person name="Fujita N."/>
        </authorList>
    </citation>
    <scope>NUCLEOTIDE SEQUENCE [LARGE SCALE GENOMIC DNA]</scope>
    <source>
        <strain evidence="2 3">NBRC 16068</strain>
    </source>
</reference>
<feature type="transmembrane region" description="Helical" evidence="1">
    <location>
        <begin position="64"/>
        <end position="82"/>
    </location>
</feature>
<dbReference type="Proteomes" id="UP000008363">
    <property type="component" value="Unassembled WGS sequence"/>
</dbReference>
<dbReference type="InterPro" id="IPR021214">
    <property type="entry name" value="DUF2568"/>
</dbReference>
<name>K6WKA4_9ACTN</name>
<dbReference type="RefSeq" id="WP_006337231.1">
    <property type="nucleotide sequence ID" value="NZ_BAHC01000185.1"/>
</dbReference>
<dbReference type="OrthoDB" id="4556415at2"/>
<evidence type="ECO:0008006" key="4">
    <source>
        <dbReference type="Google" id="ProtNLM"/>
    </source>
</evidence>
<comment type="caution">
    <text evidence="2">The sequence shown here is derived from an EMBL/GenBank/DDBJ whole genome shotgun (WGS) entry which is preliminary data.</text>
</comment>
<dbReference type="AlphaFoldDB" id="K6WKA4"/>
<protein>
    <recommendedName>
        <fullName evidence="4">DUF2568 domain-containing protein</fullName>
    </recommendedName>
</protein>
<feature type="transmembrane region" description="Helical" evidence="1">
    <location>
        <begin position="32"/>
        <end position="52"/>
    </location>
</feature>
<evidence type="ECO:0000313" key="2">
    <source>
        <dbReference type="EMBL" id="GAB92592.1"/>
    </source>
</evidence>
<proteinExistence type="predicted"/>
<gene>
    <name evidence="2" type="ORF">GORHZ_185_00080</name>
</gene>
<accession>K6WKA4</accession>
<keyword evidence="1" id="KW-0812">Transmembrane</keyword>